<organism evidence="1 2">
    <name type="scientific">Funneliformis mosseae</name>
    <name type="common">Endomycorrhizal fungus</name>
    <name type="synonym">Glomus mosseae</name>
    <dbReference type="NCBI Taxonomy" id="27381"/>
    <lineage>
        <taxon>Eukaryota</taxon>
        <taxon>Fungi</taxon>
        <taxon>Fungi incertae sedis</taxon>
        <taxon>Mucoromycota</taxon>
        <taxon>Glomeromycotina</taxon>
        <taxon>Glomeromycetes</taxon>
        <taxon>Glomerales</taxon>
        <taxon>Glomeraceae</taxon>
        <taxon>Funneliformis</taxon>
    </lineage>
</organism>
<protein>
    <submittedName>
        <fullName evidence="1">1063_t:CDS:1</fullName>
    </submittedName>
</protein>
<accession>A0A9N8ZZ08</accession>
<dbReference type="AlphaFoldDB" id="A0A9N8ZZ08"/>
<reference evidence="1" key="1">
    <citation type="submission" date="2021-06" db="EMBL/GenBank/DDBJ databases">
        <authorList>
            <person name="Kallberg Y."/>
            <person name="Tangrot J."/>
            <person name="Rosling A."/>
        </authorList>
    </citation>
    <scope>NUCLEOTIDE SEQUENCE</scope>
    <source>
        <strain evidence="1">87-6 pot B 2015</strain>
    </source>
</reference>
<dbReference type="EMBL" id="CAJVPP010000800">
    <property type="protein sequence ID" value="CAG8513183.1"/>
    <property type="molecule type" value="Genomic_DNA"/>
</dbReference>
<comment type="caution">
    <text evidence="1">The sequence shown here is derived from an EMBL/GenBank/DDBJ whole genome shotgun (WGS) entry which is preliminary data.</text>
</comment>
<evidence type="ECO:0000313" key="1">
    <source>
        <dbReference type="EMBL" id="CAG8513183.1"/>
    </source>
</evidence>
<name>A0A9N8ZZ08_FUNMO</name>
<dbReference type="Proteomes" id="UP000789375">
    <property type="component" value="Unassembled WGS sequence"/>
</dbReference>
<keyword evidence="2" id="KW-1185">Reference proteome</keyword>
<evidence type="ECO:0000313" key="2">
    <source>
        <dbReference type="Proteomes" id="UP000789375"/>
    </source>
</evidence>
<proteinExistence type="predicted"/>
<gene>
    <name evidence="1" type="ORF">FMOSSE_LOCUS4647</name>
</gene>
<sequence>MSHPPRFDKSKSLIFSPEIRFRIRQNSLHEITLVIFYFYTTIFKGIPHVSMLNDIITPAGNPFYKWLFTRYSISLFAPKFNIYPYKEQCGFFGILPRVLPK</sequence>